<comment type="cofactor">
    <cofactor evidence="1">
        <name>Fe(2+)</name>
        <dbReference type="ChEBI" id="CHEBI:29033"/>
    </cofactor>
</comment>
<evidence type="ECO:0000313" key="3">
    <source>
        <dbReference type="Proteomes" id="UP000317429"/>
    </source>
</evidence>
<sequence length="210" mass="22514">MVSAATVQTLRDAVAHVGQEGSAKRGLLAIPAVWQLASSGPVAQWARAVLGEHARPVRGILFDKTADANWLVAWHQDLVFPVASRIETPGFGPWSVKDGVPHTGLPRVVLEDMLSVRLHLDDCGTASGALEVAPGSHRRGKLGRDEIEALLAERSADTCPARAGDVLLMRPLTLHRSSKASAPSRRRVVHLEYAGSGLPGPLRWPQWSAS</sequence>
<name>A0A518DH91_9BACT</name>
<dbReference type="Proteomes" id="UP000317429">
    <property type="component" value="Chromosome"/>
</dbReference>
<reference evidence="2 3" key="1">
    <citation type="submission" date="2019-02" db="EMBL/GenBank/DDBJ databases">
        <title>Deep-cultivation of Planctomycetes and their phenomic and genomic characterization uncovers novel biology.</title>
        <authorList>
            <person name="Wiegand S."/>
            <person name="Jogler M."/>
            <person name="Boedeker C."/>
            <person name="Pinto D."/>
            <person name="Vollmers J."/>
            <person name="Rivas-Marin E."/>
            <person name="Kohn T."/>
            <person name="Peeters S.H."/>
            <person name="Heuer A."/>
            <person name="Rast P."/>
            <person name="Oberbeckmann S."/>
            <person name="Bunk B."/>
            <person name="Jeske O."/>
            <person name="Meyerdierks A."/>
            <person name="Storesund J.E."/>
            <person name="Kallscheuer N."/>
            <person name="Luecker S."/>
            <person name="Lage O.M."/>
            <person name="Pohl T."/>
            <person name="Merkel B.J."/>
            <person name="Hornburger P."/>
            <person name="Mueller R.-W."/>
            <person name="Bruemmer F."/>
            <person name="Labrenz M."/>
            <person name="Spormann A.M."/>
            <person name="Op den Camp H."/>
            <person name="Overmann J."/>
            <person name="Amann R."/>
            <person name="Jetten M.S.M."/>
            <person name="Mascher T."/>
            <person name="Medema M.H."/>
            <person name="Devos D.P."/>
            <person name="Kaster A.-K."/>
            <person name="Ovreas L."/>
            <person name="Rohde M."/>
            <person name="Galperin M.Y."/>
            <person name="Jogler C."/>
        </authorList>
    </citation>
    <scope>NUCLEOTIDE SEQUENCE [LARGE SCALE GENOMIC DNA]</scope>
    <source>
        <strain evidence="2 3">Pla175</strain>
    </source>
</reference>
<dbReference type="Pfam" id="PF05721">
    <property type="entry name" value="PhyH"/>
    <property type="match status" value="1"/>
</dbReference>
<dbReference type="EMBL" id="CP036291">
    <property type="protein sequence ID" value="QDU90839.1"/>
    <property type="molecule type" value="Genomic_DNA"/>
</dbReference>
<keyword evidence="3" id="KW-1185">Reference proteome</keyword>
<dbReference type="GO" id="GO:0016706">
    <property type="term" value="F:2-oxoglutarate-dependent dioxygenase activity"/>
    <property type="evidence" value="ECO:0007669"/>
    <property type="project" value="UniProtKB-ARBA"/>
</dbReference>
<evidence type="ECO:0000313" key="2">
    <source>
        <dbReference type="EMBL" id="QDU90839.1"/>
    </source>
</evidence>
<evidence type="ECO:0000256" key="1">
    <source>
        <dbReference type="ARBA" id="ARBA00001954"/>
    </source>
</evidence>
<dbReference type="PANTHER" id="PTHR20883:SF48">
    <property type="entry name" value="ECTOINE DIOXYGENASE"/>
    <property type="match status" value="1"/>
</dbReference>
<dbReference type="Gene3D" id="2.60.120.620">
    <property type="entry name" value="q2cbj1_9rhob like domain"/>
    <property type="match status" value="1"/>
</dbReference>
<proteinExistence type="predicted"/>
<accession>A0A518DH91</accession>
<dbReference type="GO" id="GO:0005506">
    <property type="term" value="F:iron ion binding"/>
    <property type="evidence" value="ECO:0007669"/>
    <property type="project" value="UniProtKB-ARBA"/>
</dbReference>
<dbReference type="AlphaFoldDB" id="A0A518DH91"/>
<gene>
    <name evidence="2" type="ORF">Pla175_42520</name>
</gene>
<dbReference type="PANTHER" id="PTHR20883">
    <property type="entry name" value="PHYTANOYL-COA DIOXYGENASE DOMAIN CONTAINING 1"/>
    <property type="match status" value="1"/>
</dbReference>
<dbReference type="KEGG" id="pnd:Pla175_42520"/>
<dbReference type="InterPro" id="IPR008775">
    <property type="entry name" value="Phytyl_CoA_dOase-like"/>
</dbReference>
<keyword evidence="2" id="KW-0560">Oxidoreductase</keyword>
<protein>
    <submittedName>
        <fullName evidence="2">Phytanoyl-CoA dioxygenase (PhyH)</fullName>
    </submittedName>
</protein>
<keyword evidence="2" id="KW-0223">Dioxygenase</keyword>
<dbReference type="SUPFAM" id="SSF51197">
    <property type="entry name" value="Clavaminate synthase-like"/>
    <property type="match status" value="1"/>
</dbReference>
<organism evidence="2 3">
    <name type="scientific">Pirellulimonas nuda</name>
    <dbReference type="NCBI Taxonomy" id="2528009"/>
    <lineage>
        <taxon>Bacteria</taxon>
        <taxon>Pseudomonadati</taxon>
        <taxon>Planctomycetota</taxon>
        <taxon>Planctomycetia</taxon>
        <taxon>Pirellulales</taxon>
        <taxon>Lacipirellulaceae</taxon>
        <taxon>Pirellulimonas</taxon>
    </lineage>
</organism>